<keyword evidence="4" id="KW-1185">Reference proteome</keyword>
<name>A0A517SS38_9BACT</name>
<feature type="transmembrane region" description="Helical" evidence="2">
    <location>
        <begin position="1220"/>
        <end position="1238"/>
    </location>
</feature>
<feature type="transmembrane region" description="Helical" evidence="2">
    <location>
        <begin position="1198"/>
        <end position="1214"/>
    </location>
</feature>
<accession>A0A517SS38</accession>
<keyword evidence="2" id="KW-1133">Transmembrane helix</keyword>
<feature type="transmembrane region" description="Helical" evidence="2">
    <location>
        <begin position="32"/>
        <end position="53"/>
    </location>
</feature>
<proteinExistence type="predicted"/>
<evidence type="ECO:0000313" key="4">
    <source>
        <dbReference type="Proteomes" id="UP000315003"/>
    </source>
</evidence>
<dbReference type="Proteomes" id="UP000315003">
    <property type="component" value="Chromosome"/>
</dbReference>
<feature type="compositionally biased region" description="Polar residues" evidence="1">
    <location>
        <begin position="856"/>
        <end position="871"/>
    </location>
</feature>
<keyword evidence="2" id="KW-0812">Transmembrane</keyword>
<reference evidence="3 4" key="1">
    <citation type="submission" date="2019-02" db="EMBL/GenBank/DDBJ databases">
        <title>Deep-cultivation of Planctomycetes and their phenomic and genomic characterization uncovers novel biology.</title>
        <authorList>
            <person name="Wiegand S."/>
            <person name="Jogler M."/>
            <person name="Boedeker C."/>
            <person name="Pinto D."/>
            <person name="Vollmers J."/>
            <person name="Rivas-Marin E."/>
            <person name="Kohn T."/>
            <person name="Peeters S.H."/>
            <person name="Heuer A."/>
            <person name="Rast P."/>
            <person name="Oberbeckmann S."/>
            <person name="Bunk B."/>
            <person name="Jeske O."/>
            <person name="Meyerdierks A."/>
            <person name="Storesund J.E."/>
            <person name="Kallscheuer N."/>
            <person name="Luecker S."/>
            <person name="Lage O.M."/>
            <person name="Pohl T."/>
            <person name="Merkel B.J."/>
            <person name="Hornburger P."/>
            <person name="Mueller R.-W."/>
            <person name="Bruemmer F."/>
            <person name="Labrenz M."/>
            <person name="Spormann A.M."/>
            <person name="Op den Camp H."/>
            <person name="Overmann J."/>
            <person name="Amann R."/>
            <person name="Jetten M.S.M."/>
            <person name="Mascher T."/>
            <person name="Medema M.H."/>
            <person name="Devos D.P."/>
            <person name="Kaster A.-K."/>
            <person name="Ovreas L."/>
            <person name="Rohde M."/>
            <person name="Galperin M.Y."/>
            <person name="Jogler C."/>
        </authorList>
    </citation>
    <scope>NUCLEOTIDE SEQUENCE [LARGE SCALE GENOMIC DNA]</scope>
    <source>
        <strain evidence="3 4">SV_7m_r</strain>
    </source>
</reference>
<dbReference type="OrthoDB" id="219245at2"/>
<gene>
    <name evidence="3" type="ORF">SV7mr_14050</name>
</gene>
<sequence length="1296" mass="140331">MTSSVNADIASTHSGRETLSRRVWRCALQHRWFLLDSALMALPAALLLVALLVNSGQVCQAQPPNNYPPEELVRPAKESGTGQLPIRGIMFLDASGNPVYWPDMTYERILELEAGPQNQTRNYIIDSVLIDGKVAGESALLDVRIKVRINATGTESIEVPLGLQNFHRTTEPTFAGDNKQANRLAVAIASEAGPHTLVASVPKDSVIELRMKMSARVDRTAGSALEFQLPAAPAVVNVQTETPDAIGKIIDRDAEVIQSSQGNKGNVKFRVESNGGRFTLQWSPPQTEQTVSLLESDTTVSVRWNSPQDPIIETVRMTVRDSNSPIKAIDLQLPAGGKLLERPKLLPNSSAAADATGTPLESAAAGPNQPELLRVTIPTAQQSQLLTVEFRLELPSNPASTGTPHELAAPVIPNALRNQGTLEIETSSDYRLRWQQSVYVKNVAVARSDEATDVRRYAFEYVRGAFRLPIWLDATRREFRVTSHCDVDMRDTYAELTMQILSTGNSNSGQLISVDLADWQLPKIENGRTGAPVSWYESDGLLHIDLPYNGMEESSPVTIRTRRTSGDSAEAPSTVTQPETLDAQLIRMTLPRVVNPGEVQTPITLQESTARITSLGRRALVVDLEQSKNLERVSSTQTDNDTSKRFTVVPPEAAATVVGQMVPQPPRLILSGDASVQLLPGQADALTLESIVQWNLISKTDLEGRLRIAVAADQAMIDAYQAGTVDQLLQERRWQVSLDNAPAPIRFMGLTKQTSATETPALSPNQTAAPPLPINPVESPPDASADESTGSANKPNDQAASAPANDTTDRDTDLPKPANGGPDGAEDGPDSATGGPDSSSAPQRPGQGDSVDDDANQVSNGTDSSKTTAQPIANPRPAQVGDWVILEIISDTLSTQAADIRFRFLTPVDAASNSTTLTTSIALPFPTVQDVTLEGDMKIQLRGSQQYEIRGNFDSLNNEIQLETLPQQPVVLQLLPKASSSNELRIGKTLIRTAINEVAQHDQIIAQLSGSGELRIELRDSDGTKTDVLINGQTVPTQISGDELVVNIPAGQENQIVDIRTWSSRPQQTLWDPIRPLAFLGHGQEEKYWQVSVPQNQHLIHAAASSERMMTWAFDRYHMARRPLISESMLASQIISSAGAVPELTEMPKGNRYLFAAIDDRPMQMRTASRTLVWLVVASLILFATSILTYFPATRNPLALILTLVMLGGIIVAAPDAGVMASQVALLSILVAVIMLAIRHLTNPRASRVLISTIDDRKEGSSLHARKLDLRSASSVAITHSVGVDDIASAQSEATP</sequence>
<evidence type="ECO:0000256" key="2">
    <source>
        <dbReference type="SAM" id="Phobius"/>
    </source>
</evidence>
<dbReference type="EMBL" id="CP036272">
    <property type="protein sequence ID" value="QDT58903.1"/>
    <property type="molecule type" value="Genomic_DNA"/>
</dbReference>
<feature type="region of interest" description="Disordered" evidence="1">
    <location>
        <begin position="754"/>
        <end position="875"/>
    </location>
</feature>
<organism evidence="3 4">
    <name type="scientific">Stieleria bergensis</name>
    <dbReference type="NCBI Taxonomy" id="2528025"/>
    <lineage>
        <taxon>Bacteria</taxon>
        <taxon>Pseudomonadati</taxon>
        <taxon>Planctomycetota</taxon>
        <taxon>Planctomycetia</taxon>
        <taxon>Pirellulales</taxon>
        <taxon>Pirellulaceae</taxon>
        <taxon>Stieleria</taxon>
    </lineage>
</organism>
<feature type="transmembrane region" description="Helical" evidence="2">
    <location>
        <begin position="1172"/>
        <end position="1191"/>
    </location>
</feature>
<protein>
    <submittedName>
        <fullName evidence="3">Uncharacterized protein</fullName>
    </submittedName>
</protein>
<keyword evidence="2" id="KW-0472">Membrane</keyword>
<evidence type="ECO:0000256" key="1">
    <source>
        <dbReference type="SAM" id="MobiDB-lite"/>
    </source>
</evidence>
<dbReference type="RefSeq" id="WP_145270405.1">
    <property type="nucleotide sequence ID" value="NZ_CP036272.1"/>
</dbReference>
<feature type="compositionally biased region" description="Polar residues" evidence="1">
    <location>
        <begin position="786"/>
        <end position="799"/>
    </location>
</feature>
<evidence type="ECO:0000313" key="3">
    <source>
        <dbReference type="EMBL" id="QDT58903.1"/>
    </source>
</evidence>
<feature type="compositionally biased region" description="Polar residues" evidence="1">
    <location>
        <begin position="754"/>
        <end position="768"/>
    </location>
</feature>